<comment type="function">
    <text evidence="1">Catalyzes the hydrolytic cleavage of a subset of L-isoaspartyl (L-beta-aspartyl) dipeptides. Used to degrade proteins damaged by L-isoaspartyl residues formation.</text>
</comment>
<comment type="subcellular location">
    <subcellularLocation>
        <location evidence="1">Cytoplasm</location>
    </subcellularLocation>
</comment>
<dbReference type="GO" id="GO:0046872">
    <property type="term" value="F:metal ion binding"/>
    <property type="evidence" value="ECO:0007669"/>
    <property type="project" value="UniProtKB-KW"/>
</dbReference>
<dbReference type="Pfam" id="PF01979">
    <property type="entry name" value="Amidohydro_1"/>
    <property type="match status" value="1"/>
</dbReference>
<dbReference type="InterPro" id="IPR050378">
    <property type="entry name" value="Metallo-dep_Hydrolases_sf"/>
</dbReference>
<dbReference type="GeneID" id="35803175"/>
<dbReference type="PANTHER" id="PTHR11647">
    <property type="entry name" value="HYDRANTOINASE/DIHYDROPYRIMIDINASE FAMILY MEMBER"/>
    <property type="match status" value="1"/>
</dbReference>
<keyword evidence="1 3" id="KW-0862">Zinc</keyword>
<feature type="binding site" evidence="3">
    <location>
        <position position="228"/>
    </location>
    <ligand>
        <name>Zn(2+)</name>
        <dbReference type="ChEBI" id="CHEBI:29105"/>
        <label>2</label>
        <note>catalytic</note>
    </ligand>
</feature>
<comment type="caution">
    <text evidence="5">The sequence shown here is derived from an EMBL/GenBank/DDBJ whole genome shotgun (WGS) entry which is preliminary data.</text>
</comment>
<protein>
    <recommendedName>
        <fullName evidence="1">Isoaspartyl dipeptidase</fullName>
        <ecNumber evidence="1">3.4.19.-</ecNumber>
    </recommendedName>
</protein>
<dbReference type="EMBL" id="PDBW01000001">
    <property type="protein sequence ID" value="PFH04177.1"/>
    <property type="molecule type" value="Genomic_DNA"/>
</dbReference>
<feature type="binding site" evidence="3">
    <location>
        <position position="65"/>
    </location>
    <ligand>
        <name>Zn(2+)</name>
        <dbReference type="ChEBI" id="CHEBI:29105"/>
        <label>1</label>
        <note>catalytic</note>
    </ligand>
</feature>
<accession>A0AB36TK21</accession>
<dbReference type="GO" id="GO:0008237">
    <property type="term" value="F:metallopeptidase activity"/>
    <property type="evidence" value="ECO:0007669"/>
    <property type="project" value="UniProtKB-KW"/>
</dbReference>
<dbReference type="InterPro" id="IPR006680">
    <property type="entry name" value="Amidohydro-rel"/>
</dbReference>
<dbReference type="SUPFAM" id="SSF51338">
    <property type="entry name" value="Composite domain of metallo-dependent hydrolases"/>
    <property type="match status" value="1"/>
</dbReference>
<evidence type="ECO:0000256" key="3">
    <source>
        <dbReference type="PIRSR" id="PIRSR001238-3"/>
    </source>
</evidence>
<comment type="cofactor">
    <cofactor evidence="1 3">
        <name>Zn(2+)</name>
        <dbReference type="ChEBI" id="CHEBI:29105"/>
    </cofactor>
    <text evidence="1 3">Binds 2 Zn(2+) ions per subunit.</text>
</comment>
<dbReference type="AlphaFoldDB" id="A0AB36TK21"/>
<sequence length="391" mass="41945">MEKKIFKLLKNGTCYIPEFIGKKDILVVQNKIYKIENHIDESVVPDLEIIDCSGKIVCPGLIDQHIHITGGGGEEGPGSRIPEIMLSECLTAGITTAVGVLGADSITRNISGLLAKARALEEEGLNTYIYTGSYRIPTATLTGSVMSDIALIDKIIGVGEIAVSDHRSSHPSLDMLKAVASEARMGGLVGKKAGVVHIHVGDGKKGLEPVIELVANSDFPIEMFVPTHLNRNRTLFFQAIEYAKMGGNIDLTAGETNETGYAVPDALKLLADAGVDMDRVTVSSDANGSIPAKEGCGPGVGRADELINDIRSSILSGKLTVEQALKTVTVNVAKVLKLYPKKGVIRPGSDADILVFGKEDLKLDKVFVNGEQFVNNGKVQKWGRYEEKWHG</sequence>
<keyword evidence="1" id="KW-0645">Protease</keyword>
<dbReference type="NCBIfam" id="TIGR01975">
    <property type="entry name" value="isoAsp_dipep"/>
    <property type="match status" value="1"/>
</dbReference>
<dbReference type="GO" id="GO:0016810">
    <property type="term" value="F:hydrolase activity, acting on carbon-nitrogen (but not peptide) bonds"/>
    <property type="evidence" value="ECO:0007669"/>
    <property type="project" value="InterPro"/>
</dbReference>
<proteinExistence type="inferred from homology"/>
<dbReference type="PIRSF" id="PIRSF001238">
    <property type="entry name" value="IadA"/>
    <property type="match status" value="1"/>
</dbReference>
<dbReference type="Proteomes" id="UP000223596">
    <property type="component" value="Unassembled WGS sequence"/>
</dbReference>
<evidence type="ECO:0000256" key="1">
    <source>
        <dbReference type="PIRNR" id="PIRNR001238"/>
    </source>
</evidence>
<organism evidence="5 6">
    <name type="scientific">Acetivibrio thermocellus AD2</name>
    <dbReference type="NCBI Taxonomy" id="1138384"/>
    <lineage>
        <taxon>Bacteria</taxon>
        <taxon>Bacillati</taxon>
        <taxon>Bacillota</taxon>
        <taxon>Clostridia</taxon>
        <taxon>Eubacteriales</taxon>
        <taxon>Oscillospiraceae</taxon>
        <taxon>Acetivibrio</taxon>
    </lineage>
</organism>
<evidence type="ECO:0000313" key="5">
    <source>
        <dbReference type="EMBL" id="PFH04177.1"/>
    </source>
</evidence>
<dbReference type="SUPFAM" id="SSF51556">
    <property type="entry name" value="Metallo-dependent hydrolases"/>
    <property type="match status" value="1"/>
</dbReference>
<reference evidence="5 6" key="1">
    <citation type="submission" date="2017-09" db="EMBL/GenBank/DDBJ databases">
        <title>Evaluation of Pacific Biosciences Sequencing Technology to Finishing C. thermocellum Genome Sequences.</title>
        <authorList>
            <person name="Brown S."/>
        </authorList>
    </citation>
    <scope>NUCLEOTIDE SEQUENCE [LARGE SCALE GENOMIC DNA]</scope>
    <source>
        <strain evidence="5 6">AD2</strain>
    </source>
</reference>
<feature type="active site" description="Proton acceptor" evidence="2">
    <location>
        <position position="285"/>
    </location>
</feature>
<dbReference type="EC" id="3.4.19.-" evidence="1"/>
<evidence type="ECO:0000259" key="4">
    <source>
        <dbReference type="Pfam" id="PF01979"/>
    </source>
</evidence>
<dbReference type="InterPro" id="IPR032466">
    <property type="entry name" value="Metal_Hydrolase"/>
</dbReference>
<comment type="similarity">
    <text evidence="1">Belongs to the peptidase M38 family.</text>
</comment>
<keyword evidence="1" id="KW-0378">Hydrolase</keyword>
<evidence type="ECO:0000313" key="6">
    <source>
        <dbReference type="Proteomes" id="UP000223596"/>
    </source>
</evidence>
<feature type="binding site" evidence="3">
    <location>
        <position position="285"/>
    </location>
    <ligand>
        <name>Zn(2+)</name>
        <dbReference type="ChEBI" id="CHEBI:29105"/>
        <label>1</label>
        <note>catalytic</note>
    </ligand>
</feature>
<evidence type="ECO:0000256" key="2">
    <source>
        <dbReference type="PIRSR" id="PIRSR001238-1"/>
    </source>
</evidence>
<comment type="PTM">
    <text evidence="1">Carboxylation allows a single lysine to coordinate two zinc ions.</text>
</comment>
<keyword evidence="1" id="KW-0482">Metalloprotease</keyword>
<dbReference type="InterPro" id="IPR011059">
    <property type="entry name" value="Metal-dep_hydrolase_composite"/>
</dbReference>
<dbReference type="GO" id="GO:0008798">
    <property type="term" value="F:beta-aspartyl-peptidase activity"/>
    <property type="evidence" value="ECO:0007669"/>
    <property type="project" value="InterPro"/>
</dbReference>
<dbReference type="PANTHER" id="PTHR11647:SF1">
    <property type="entry name" value="COLLAPSIN RESPONSE MEDIATOR PROTEIN"/>
    <property type="match status" value="1"/>
</dbReference>
<keyword evidence="1 3" id="KW-0479">Metal-binding</keyword>
<feature type="domain" description="Amidohydrolase-related" evidence="4">
    <location>
        <begin position="56"/>
        <end position="371"/>
    </location>
</feature>
<dbReference type="InterPro" id="IPR010229">
    <property type="entry name" value="Pept_M38_dipep"/>
</dbReference>
<feature type="binding site" evidence="3">
    <location>
        <position position="199"/>
    </location>
    <ligand>
        <name>Zn(2+)</name>
        <dbReference type="ChEBI" id="CHEBI:29105"/>
        <label>2</label>
        <note>catalytic</note>
    </ligand>
</feature>
<gene>
    <name evidence="5" type="ORF">M972_113004</name>
</gene>
<dbReference type="GO" id="GO:0006508">
    <property type="term" value="P:proteolysis"/>
    <property type="evidence" value="ECO:0007669"/>
    <property type="project" value="UniProtKB-KW"/>
</dbReference>
<dbReference type="RefSeq" id="WP_003513643.1">
    <property type="nucleotide sequence ID" value="NZ_CP013828.1"/>
</dbReference>
<dbReference type="Gene3D" id="2.30.40.10">
    <property type="entry name" value="Urease, subunit C, domain 1"/>
    <property type="match status" value="1"/>
</dbReference>
<dbReference type="GO" id="GO:0005737">
    <property type="term" value="C:cytoplasm"/>
    <property type="evidence" value="ECO:0007669"/>
    <property type="project" value="UniProtKB-SubCell"/>
</dbReference>
<name>A0AB36TK21_ACETH</name>
<dbReference type="Gene3D" id="3.20.20.140">
    <property type="entry name" value="Metal-dependent hydrolases"/>
    <property type="match status" value="1"/>
</dbReference>
<feature type="binding site" evidence="3">
    <location>
        <position position="67"/>
    </location>
    <ligand>
        <name>Zn(2+)</name>
        <dbReference type="ChEBI" id="CHEBI:29105"/>
        <label>1</label>
        <note>catalytic</note>
    </ligand>
</feature>